<comment type="catalytic activity">
    <reaction evidence="6">
        <text>precorrin-2 + NAD(+) = sirohydrochlorin + NADH + 2 H(+)</text>
        <dbReference type="Rhea" id="RHEA:15613"/>
        <dbReference type="ChEBI" id="CHEBI:15378"/>
        <dbReference type="ChEBI" id="CHEBI:57540"/>
        <dbReference type="ChEBI" id="CHEBI:57945"/>
        <dbReference type="ChEBI" id="CHEBI:58351"/>
        <dbReference type="ChEBI" id="CHEBI:58827"/>
        <dbReference type="EC" id="1.3.1.76"/>
    </reaction>
</comment>
<dbReference type="AlphaFoldDB" id="A0A261FEW7"/>
<evidence type="ECO:0000256" key="6">
    <source>
        <dbReference type="ARBA" id="ARBA00047561"/>
    </source>
</evidence>
<dbReference type="Gene3D" id="3.40.50.720">
    <property type="entry name" value="NAD(P)-binding Rossmann-like Domain"/>
    <property type="match status" value="1"/>
</dbReference>
<comment type="pathway">
    <text evidence="1">Porphyrin-containing compound metabolism; siroheme biosynthesis; sirohydrochlorin from precorrin-2: step 1/1.</text>
</comment>
<dbReference type="InterPro" id="IPR006367">
    <property type="entry name" value="Sirohaem_synthase_N"/>
</dbReference>
<dbReference type="GO" id="GO:0004325">
    <property type="term" value="F:ferrochelatase activity"/>
    <property type="evidence" value="ECO:0007669"/>
    <property type="project" value="InterPro"/>
</dbReference>
<dbReference type="GO" id="GO:0019354">
    <property type="term" value="P:siroheme biosynthetic process"/>
    <property type="evidence" value="ECO:0007669"/>
    <property type="project" value="UniProtKB-UniPathway"/>
</dbReference>
<dbReference type="NCBIfam" id="TIGR01470">
    <property type="entry name" value="cysG_Nterm"/>
    <property type="match status" value="1"/>
</dbReference>
<protein>
    <recommendedName>
        <fullName evidence="2">precorrin-2 dehydrogenase</fullName>
        <ecNumber evidence="2">1.3.1.76</ecNumber>
    </recommendedName>
</protein>
<dbReference type="RefSeq" id="WP_094663833.1">
    <property type="nucleotide sequence ID" value="NZ_MWWV01000007.1"/>
</dbReference>
<dbReference type="EC" id="1.3.1.76" evidence="2"/>
<accession>A0A261FEW7</accession>
<dbReference type="SUPFAM" id="SSF51735">
    <property type="entry name" value="NAD(P)-binding Rossmann-fold domains"/>
    <property type="match status" value="1"/>
</dbReference>
<proteinExistence type="predicted"/>
<keyword evidence="5" id="KW-0627">Porphyrin biosynthesis</keyword>
<dbReference type="Proteomes" id="UP000216444">
    <property type="component" value="Unassembled WGS sequence"/>
</dbReference>
<keyword evidence="3" id="KW-0560">Oxidoreductase</keyword>
<reference evidence="7 8" key="1">
    <citation type="journal article" date="2017" name="BMC Genomics">
        <title>Comparative genomic and phylogenomic analyses of the Bifidobacteriaceae family.</title>
        <authorList>
            <person name="Lugli G.A."/>
            <person name="Milani C."/>
            <person name="Turroni F."/>
            <person name="Duranti S."/>
            <person name="Mancabelli L."/>
            <person name="Mangifesta M."/>
            <person name="Ferrario C."/>
            <person name="Modesto M."/>
            <person name="Mattarelli P."/>
            <person name="Jiri K."/>
            <person name="van Sinderen D."/>
            <person name="Ventura M."/>
        </authorList>
    </citation>
    <scope>NUCLEOTIDE SEQUENCE [LARGE SCALE GENOMIC DNA]</scope>
    <source>
        <strain evidence="7 8">DSM 100201</strain>
    </source>
</reference>
<evidence type="ECO:0000256" key="1">
    <source>
        <dbReference type="ARBA" id="ARBA00005010"/>
    </source>
</evidence>
<evidence type="ECO:0000256" key="5">
    <source>
        <dbReference type="ARBA" id="ARBA00023244"/>
    </source>
</evidence>
<comment type="caution">
    <text evidence="7">The sequence shown here is derived from an EMBL/GenBank/DDBJ whole genome shotgun (WGS) entry which is preliminary data.</text>
</comment>
<dbReference type="GO" id="GO:0043115">
    <property type="term" value="F:precorrin-2 dehydrogenase activity"/>
    <property type="evidence" value="ECO:0007669"/>
    <property type="project" value="UniProtKB-EC"/>
</dbReference>
<dbReference type="PANTHER" id="PTHR35330">
    <property type="entry name" value="SIROHEME BIOSYNTHESIS PROTEIN MET8"/>
    <property type="match status" value="1"/>
</dbReference>
<gene>
    <name evidence="7" type="ORF">BTIS_1281</name>
</gene>
<dbReference type="InterPro" id="IPR028161">
    <property type="entry name" value="Met8-like"/>
</dbReference>
<name>A0A261FEW7_9BIFI</name>
<keyword evidence="8" id="KW-1185">Reference proteome</keyword>
<evidence type="ECO:0000313" key="8">
    <source>
        <dbReference type="Proteomes" id="UP000216444"/>
    </source>
</evidence>
<keyword evidence="4" id="KW-0520">NAD</keyword>
<dbReference type="EMBL" id="MWWV01000007">
    <property type="protein sequence ID" value="OZG57628.1"/>
    <property type="molecule type" value="Genomic_DNA"/>
</dbReference>
<organism evidence="7 8">
    <name type="scientific">Bifidobacterium tissieri</name>
    <dbReference type="NCBI Taxonomy" id="1630162"/>
    <lineage>
        <taxon>Bacteria</taxon>
        <taxon>Bacillati</taxon>
        <taxon>Actinomycetota</taxon>
        <taxon>Actinomycetes</taxon>
        <taxon>Bifidobacteriales</taxon>
        <taxon>Bifidobacteriaceae</taxon>
        <taxon>Bifidobacterium</taxon>
    </lineage>
</organism>
<dbReference type="Pfam" id="PF13241">
    <property type="entry name" value="NAD_binding_7"/>
    <property type="match status" value="1"/>
</dbReference>
<evidence type="ECO:0000256" key="3">
    <source>
        <dbReference type="ARBA" id="ARBA00023002"/>
    </source>
</evidence>
<evidence type="ECO:0000256" key="2">
    <source>
        <dbReference type="ARBA" id="ARBA00012400"/>
    </source>
</evidence>
<sequence>MTAEFHQPYPVNLDIRGRRAVVVGGGTVATRKVMSLLRSGAHVTVISPTIDPRIAEQVSAGRVIWVDMSYKSGDNFTTDDDADRAFIVIACTDDPTVNAQVANDAKTAGVPLINNAADPAQSTFANVAVTEHDGLMLTVSTYGQNPSRARRVKALLHDWLQRLEA</sequence>
<evidence type="ECO:0000313" key="7">
    <source>
        <dbReference type="EMBL" id="OZG57628.1"/>
    </source>
</evidence>
<evidence type="ECO:0000256" key="4">
    <source>
        <dbReference type="ARBA" id="ARBA00023027"/>
    </source>
</evidence>
<dbReference type="InterPro" id="IPR036291">
    <property type="entry name" value="NAD(P)-bd_dom_sf"/>
</dbReference>
<dbReference type="PANTHER" id="PTHR35330:SF1">
    <property type="entry name" value="SIROHEME BIOSYNTHESIS PROTEIN MET8"/>
    <property type="match status" value="1"/>
</dbReference>
<dbReference type="UniPathway" id="UPA00262">
    <property type="reaction ID" value="UER00222"/>
</dbReference>